<accession>A0A1L3JAQ0</accession>
<keyword evidence="4 8" id="KW-0813">Transport</keyword>
<dbReference type="GO" id="GO:0006817">
    <property type="term" value="P:phosphate ion transport"/>
    <property type="evidence" value="ECO:0007669"/>
    <property type="project" value="UniProtKB-KW"/>
</dbReference>
<dbReference type="EMBL" id="CP018154">
    <property type="protein sequence ID" value="APG62207.1"/>
    <property type="molecule type" value="Genomic_DNA"/>
</dbReference>
<sequence>MNSGNKHTLTAFDEEMDTIRGLISEMGARAEQAVAGSMKALLENDEKLAKKVRQEDVIIDQLETDVEKLVVRTIALRAPMADDLRELVAAMKMSAVIERIGDYAKNIAKRVGQLGTSEFLQHNKGIAKMGDITVEMVRKSMEAYAKRDIDMAIAVTRRDNDVDQLYKDLFVDFIGFIAKHPASATEVAHLLFISKNLERIGDHSTTCAGMIYFTETGENLPDD</sequence>
<dbReference type="GO" id="GO:0030643">
    <property type="term" value="P:intracellular phosphate ion homeostasis"/>
    <property type="evidence" value="ECO:0007669"/>
    <property type="project" value="InterPro"/>
</dbReference>
<keyword evidence="11" id="KW-1185">Reference proteome</keyword>
<proteinExistence type="inferred from homology"/>
<evidence type="ECO:0000256" key="8">
    <source>
        <dbReference type="PIRNR" id="PIRNR003107"/>
    </source>
</evidence>
<dbReference type="PIRSF" id="PIRSF003107">
    <property type="entry name" value="PhoU"/>
    <property type="match status" value="1"/>
</dbReference>
<dbReference type="STRING" id="1913578.LPB140_04630"/>
<evidence type="ECO:0000313" key="10">
    <source>
        <dbReference type="EMBL" id="APG62207.1"/>
    </source>
</evidence>
<comment type="function">
    <text evidence="7 8">Plays a role in the regulation of phosphate uptake.</text>
</comment>
<dbReference type="PANTHER" id="PTHR42930:SF3">
    <property type="entry name" value="PHOSPHATE-SPECIFIC TRANSPORT SYSTEM ACCESSORY PROTEIN PHOU"/>
    <property type="match status" value="1"/>
</dbReference>
<protein>
    <recommendedName>
        <fullName evidence="8">Phosphate-specific transport system accessory protein PhoU</fullName>
    </recommendedName>
</protein>
<gene>
    <name evidence="10" type="ORF">LPB140_04630</name>
</gene>
<comment type="subcellular location">
    <subcellularLocation>
        <location evidence="1 8">Cytoplasm</location>
    </subcellularLocation>
</comment>
<dbReference type="InterPro" id="IPR028366">
    <property type="entry name" value="PhoU"/>
</dbReference>
<keyword evidence="5 8" id="KW-0963">Cytoplasm</keyword>
<dbReference type="Gene3D" id="1.20.58.220">
    <property type="entry name" value="Phosphate transport system protein phou homolog 2, domain 2"/>
    <property type="match status" value="1"/>
</dbReference>
<dbReference type="PANTHER" id="PTHR42930">
    <property type="entry name" value="PHOSPHATE-SPECIFIC TRANSPORT SYSTEM ACCESSORY PROTEIN PHOU"/>
    <property type="match status" value="1"/>
</dbReference>
<evidence type="ECO:0000256" key="1">
    <source>
        <dbReference type="ARBA" id="ARBA00004496"/>
    </source>
</evidence>
<dbReference type="GO" id="GO:0005737">
    <property type="term" value="C:cytoplasm"/>
    <property type="evidence" value="ECO:0007669"/>
    <property type="project" value="UniProtKB-SubCell"/>
</dbReference>
<dbReference type="NCBIfam" id="TIGR02135">
    <property type="entry name" value="phoU_full"/>
    <property type="match status" value="1"/>
</dbReference>
<feature type="domain" description="PhoU" evidence="9">
    <location>
        <begin position="126"/>
        <end position="208"/>
    </location>
</feature>
<evidence type="ECO:0000256" key="7">
    <source>
        <dbReference type="ARBA" id="ARBA00056181"/>
    </source>
</evidence>
<dbReference type="GO" id="GO:0045936">
    <property type="term" value="P:negative regulation of phosphate metabolic process"/>
    <property type="evidence" value="ECO:0007669"/>
    <property type="project" value="InterPro"/>
</dbReference>
<evidence type="ECO:0000256" key="5">
    <source>
        <dbReference type="ARBA" id="ARBA00022490"/>
    </source>
</evidence>
<dbReference type="SUPFAM" id="SSF109755">
    <property type="entry name" value="PhoU-like"/>
    <property type="match status" value="1"/>
</dbReference>
<evidence type="ECO:0000256" key="6">
    <source>
        <dbReference type="ARBA" id="ARBA00022592"/>
    </source>
</evidence>
<comment type="similarity">
    <text evidence="2 8">Belongs to the PhoU family.</text>
</comment>
<evidence type="ECO:0000256" key="3">
    <source>
        <dbReference type="ARBA" id="ARBA00011738"/>
    </source>
</evidence>
<comment type="subunit">
    <text evidence="3 8">Homodimer.</text>
</comment>
<organism evidence="10 11">
    <name type="scientific">Sphingorhabdus lutea</name>
    <dbReference type="NCBI Taxonomy" id="1913578"/>
    <lineage>
        <taxon>Bacteria</taxon>
        <taxon>Pseudomonadati</taxon>
        <taxon>Pseudomonadota</taxon>
        <taxon>Alphaproteobacteria</taxon>
        <taxon>Sphingomonadales</taxon>
        <taxon>Sphingomonadaceae</taxon>
        <taxon>Sphingorhabdus</taxon>
    </lineage>
</organism>
<dbReference type="KEGG" id="sphl:LPB140_04630"/>
<dbReference type="Proteomes" id="UP000242561">
    <property type="component" value="Chromosome"/>
</dbReference>
<dbReference type="RefSeq" id="WP_072558858.1">
    <property type="nucleotide sequence ID" value="NZ_CP018154.1"/>
</dbReference>
<evidence type="ECO:0000259" key="9">
    <source>
        <dbReference type="Pfam" id="PF01895"/>
    </source>
</evidence>
<evidence type="ECO:0000313" key="11">
    <source>
        <dbReference type="Proteomes" id="UP000242561"/>
    </source>
</evidence>
<dbReference type="OrthoDB" id="9814256at2"/>
<evidence type="ECO:0000256" key="2">
    <source>
        <dbReference type="ARBA" id="ARBA00008107"/>
    </source>
</evidence>
<evidence type="ECO:0000256" key="4">
    <source>
        <dbReference type="ARBA" id="ARBA00022448"/>
    </source>
</evidence>
<dbReference type="InterPro" id="IPR026022">
    <property type="entry name" value="PhoU_dom"/>
</dbReference>
<dbReference type="InterPro" id="IPR038078">
    <property type="entry name" value="PhoU-like_sf"/>
</dbReference>
<feature type="domain" description="PhoU" evidence="9">
    <location>
        <begin position="23"/>
        <end position="111"/>
    </location>
</feature>
<reference evidence="10 11" key="1">
    <citation type="submission" date="2016-11" db="EMBL/GenBank/DDBJ databases">
        <title>Sphingorhabdus sp. LPB0140, isolated from marine environment.</title>
        <authorList>
            <person name="Kim E."/>
            <person name="Yi H."/>
        </authorList>
    </citation>
    <scope>NUCLEOTIDE SEQUENCE [LARGE SCALE GENOMIC DNA]</scope>
    <source>
        <strain evidence="10 11">LPB0140</strain>
    </source>
</reference>
<dbReference type="FunFam" id="1.20.58.220:FF:000004">
    <property type="entry name" value="Phosphate-specific transport system accessory protein PhoU"/>
    <property type="match status" value="1"/>
</dbReference>
<keyword evidence="6 8" id="KW-0592">Phosphate transport</keyword>
<name>A0A1L3JAQ0_9SPHN</name>
<dbReference type="Pfam" id="PF01895">
    <property type="entry name" value="PhoU"/>
    <property type="match status" value="2"/>
</dbReference>
<dbReference type="AlphaFoldDB" id="A0A1L3JAQ0"/>